<evidence type="ECO:0000259" key="8">
    <source>
        <dbReference type="Pfam" id="PF00133"/>
    </source>
</evidence>
<dbReference type="GO" id="GO:0005524">
    <property type="term" value="F:ATP binding"/>
    <property type="evidence" value="ECO:0007669"/>
    <property type="project" value="UniProtKB-KW"/>
</dbReference>
<dbReference type="PROSITE" id="PS00178">
    <property type="entry name" value="AA_TRNA_LIGASE_I"/>
    <property type="match status" value="1"/>
</dbReference>
<dbReference type="EC" id="6.1.1.4" evidence="2"/>
<comment type="similarity">
    <text evidence="1">Belongs to the class-I aminoacyl-tRNA synthetase family.</text>
</comment>
<dbReference type="AlphaFoldDB" id="A0A378M9N1"/>
<dbReference type="InterPro" id="IPR001412">
    <property type="entry name" value="aa-tRNA-synth_I_CS"/>
</dbReference>
<dbReference type="PANTHER" id="PTHR43740:SF2">
    <property type="entry name" value="LEUCINE--TRNA LIGASE, MITOCHONDRIAL"/>
    <property type="match status" value="1"/>
</dbReference>
<dbReference type="InterPro" id="IPR014729">
    <property type="entry name" value="Rossmann-like_a/b/a_fold"/>
</dbReference>
<evidence type="ECO:0000256" key="3">
    <source>
        <dbReference type="ARBA" id="ARBA00022598"/>
    </source>
</evidence>
<dbReference type="EMBL" id="UGPG01000001">
    <property type="protein sequence ID" value="STY43070.1"/>
    <property type="molecule type" value="Genomic_DNA"/>
</dbReference>
<gene>
    <name evidence="9" type="primary">leuS_1</name>
    <name evidence="9" type="ORF">NCTC10815_00353</name>
</gene>
<evidence type="ECO:0000313" key="10">
    <source>
        <dbReference type="Proteomes" id="UP000254879"/>
    </source>
</evidence>
<dbReference type="Gene3D" id="1.10.730.10">
    <property type="entry name" value="Isoleucyl-tRNA Synthetase, Domain 1"/>
    <property type="match status" value="1"/>
</dbReference>
<evidence type="ECO:0000256" key="4">
    <source>
        <dbReference type="ARBA" id="ARBA00022741"/>
    </source>
</evidence>
<dbReference type="GO" id="GO:0005829">
    <property type="term" value="C:cytosol"/>
    <property type="evidence" value="ECO:0007669"/>
    <property type="project" value="TreeGrafter"/>
</dbReference>
<dbReference type="InterPro" id="IPR002300">
    <property type="entry name" value="aa-tRNA-synth_Ia"/>
</dbReference>
<dbReference type="InterPro" id="IPR002302">
    <property type="entry name" value="Leu-tRNA-ligase"/>
</dbReference>
<dbReference type="Pfam" id="PF00133">
    <property type="entry name" value="tRNA-synt_1"/>
    <property type="match status" value="1"/>
</dbReference>
<organism evidence="9 10">
    <name type="scientific">Listeria grayi</name>
    <name type="common">Listeria murrayi</name>
    <dbReference type="NCBI Taxonomy" id="1641"/>
    <lineage>
        <taxon>Bacteria</taxon>
        <taxon>Bacillati</taxon>
        <taxon>Bacillota</taxon>
        <taxon>Bacilli</taxon>
        <taxon>Bacillales</taxon>
        <taxon>Listeriaceae</taxon>
        <taxon>Listeria</taxon>
    </lineage>
</organism>
<evidence type="ECO:0000313" key="9">
    <source>
        <dbReference type="EMBL" id="STY43070.1"/>
    </source>
</evidence>
<accession>A0A378M9N1</accession>
<proteinExistence type="inferred from homology"/>
<dbReference type="GO" id="GO:0006429">
    <property type="term" value="P:leucyl-tRNA aminoacylation"/>
    <property type="evidence" value="ECO:0007669"/>
    <property type="project" value="InterPro"/>
</dbReference>
<dbReference type="GO" id="GO:0004823">
    <property type="term" value="F:leucine-tRNA ligase activity"/>
    <property type="evidence" value="ECO:0007669"/>
    <property type="project" value="UniProtKB-EC"/>
</dbReference>
<dbReference type="Gene3D" id="3.40.50.620">
    <property type="entry name" value="HUPs"/>
    <property type="match status" value="1"/>
</dbReference>
<reference evidence="9 10" key="1">
    <citation type="submission" date="2018-06" db="EMBL/GenBank/DDBJ databases">
        <authorList>
            <consortium name="Pathogen Informatics"/>
            <person name="Doyle S."/>
        </authorList>
    </citation>
    <scope>NUCLEOTIDE SEQUENCE [LARGE SCALE GENOMIC DNA]</scope>
    <source>
        <strain evidence="10">NCTC 10815</strain>
    </source>
</reference>
<evidence type="ECO:0000256" key="1">
    <source>
        <dbReference type="ARBA" id="ARBA00005594"/>
    </source>
</evidence>
<evidence type="ECO:0000256" key="5">
    <source>
        <dbReference type="ARBA" id="ARBA00022840"/>
    </source>
</evidence>
<dbReference type="PANTHER" id="PTHR43740">
    <property type="entry name" value="LEUCYL-TRNA SYNTHETASE"/>
    <property type="match status" value="1"/>
</dbReference>
<keyword evidence="5" id="KW-0067">ATP-binding</keyword>
<sequence>MTFNHQKVEPKWQHYWEANHTFRTTEKNGNKKFYALDMFPYPSGAGLHVGHPEGYTATDILSRMKRMQGFDVLHPIGWDAFGLPAEQYAIDTGNDPAIFTEKTLLLLNARSNHWVSPMIGNVRSILPIRNTINGRNGFLKNCMKKALPMKRKSQ</sequence>
<feature type="domain" description="Aminoacyl-tRNA synthetase class Ia" evidence="8">
    <location>
        <begin position="12"/>
        <end position="87"/>
    </location>
</feature>
<evidence type="ECO:0000256" key="2">
    <source>
        <dbReference type="ARBA" id="ARBA00013164"/>
    </source>
</evidence>
<dbReference type="SUPFAM" id="SSF52374">
    <property type="entry name" value="Nucleotidylyl transferase"/>
    <property type="match status" value="1"/>
</dbReference>
<evidence type="ECO:0000256" key="6">
    <source>
        <dbReference type="ARBA" id="ARBA00022917"/>
    </source>
</evidence>
<keyword evidence="4" id="KW-0547">Nucleotide-binding</keyword>
<name>A0A378M9N1_LISGR</name>
<protein>
    <recommendedName>
        <fullName evidence="2">leucine--tRNA ligase</fullName>
        <ecNumber evidence="2">6.1.1.4</ecNumber>
    </recommendedName>
</protein>
<evidence type="ECO:0000256" key="7">
    <source>
        <dbReference type="ARBA" id="ARBA00023146"/>
    </source>
</evidence>
<keyword evidence="3 9" id="KW-0436">Ligase</keyword>
<keyword evidence="6" id="KW-0648">Protein biosynthesis</keyword>
<keyword evidence="7" id="KW-0030">Aminoacyl-tRNA synthetase</keyword>
<dbReference type="Proteomes" id="UP000254879">
    <property type="component" value="Unassembled WGS sequence"/>
</dbReference>